<evidence type="ECO:0000256" key="8">
    <source>
        <dbReference type="ARBA" id="ARBA00060429"/>
    </source>
</evidence>
<keyword evidence="5 10" id="KW-0472">Membrane</keyword>
<organism evidence="12 13">
    <name type="scientific">Eublepharis macularius</name>
    <name type="common">Leopard gecko</name>
    <name type="synonym">Cyrtodactylus macularius</name>
    <dbReference type="NCBI Taxonomy" id="481883"/>
    <lineage>
        <taxon>Eukaryota</taxon>
        <taxon>Metazoa</taxon>
        <taxon>Chordata</taxon>
        <taxon>Craniata</taxon>
        <taxon>Vertebrata</taxon>
        <taxon>Euteleostomi</taxon>
        <taxon>Lepidosauria</taxon>
        <taxon>Squamata</taxon>
        <taxon>Bifurcata</taxon>
        <taxon>Gekkota</taxon>
        <taxon>Eublepharidae</taxon>
        <taxon>Eublepharinae</taxon>
        <taxon>Eublepharis</taxon>
    </lineage>
</organism>
<sequence length="879" mass="97810">MRGPCETDCVERPLSRALRGLGGLVGAHPWPFLLVPMALSAALGSGFHLLPSRKSNDIEAQFTPRGGQAKIERSMVRERFSTRDAERFSAQRQTTEGTFASFVAVAAEPSHTLLTRAAFAELLALDAAVRGLSGGGRAYTEVCARRNGSCSSPNPLLSAVGGDPARIEALLPGLTFPLWQGRVILGFYLGGVSVGPGAADDRSRPVRAAKALHLFYHLQEGDPAQREASVRWLEAFLKRIRDVLGKLKLASVRVAYFSSISRQEELEKNAELVVPLFIITYFLTISFSILSCSRLDCVRTKVWVAAFGVLSSGLSVISSFGLLLFCGVPFVITAASGPFLTLGVGVDDMFIMVSCWQQTKVKHRVEDRMANTYAEAAVSITITTLTDVLAFYIGIATSFPSIQSFCIYTGTSFVFCYIYNLTFFGAVLALNGRREESNRHWLTFMKVTDETQHSFVYNVCCVGGLYDKATGTEHEHPMSGFFKNHFGPFLMHNWTKVAVVLLYLTYFCSSIYGCTLIKEGIDLRNLVDDHSYVVQYYDFEEQYFKEYGPRVMVIVTKSISYWDSSMRADLEHCMKVLENSTYVDKKLSESWLRMYEVAARRMSLNIDDQSSFIGHLSILFRENPQSRWDVNFTNLEISASRFFIQTVNVTTSVDERILLNELRAHASYCDLPLIVYHPAFIFYDHLIVIAQNTIQNILIATGAMLFISLLLIPNPLCSLWVTFAIGSVIIGVTGFMAYWDVNLDSISMINLIMCIGFSVDCSAHISYAFVSSKKPSLNDKAVDALHRLGYPIVQGAVSTIVGVLVLSSTDTYIFRAFFKIIFLVISFGACHGLFFIPVFLTFFGFLGRLSTAQNKIDCKFDENSASIEDNVMQLPIINT</sequence>
<keyword evidence="2" id="KW-1003">Cell membrane</keyword>
<comment type="function">
    <text evidence="7">May play a role in sperm development or sperm function. However, does not appear to have an essential role in spermatogenesis or male fertility.</text>
</comment>
<protein>
    <recommendedName>
        <fullName evidence="9">Patched domain-containing protein 3</fullName>
    </recommendedName>
</protein>
<feature type="transmembrane region" description="Helical" evidence="10">
    <location>
        <begin position="820"/>
        <end position="846"/>
    </location>
</feature>
<dbReference type="Pfam" id="PF02460">
    <property type="entry name" value="Patched"/>
    <property type="match status" value="1"/>
</dbReference>
<feature type="transmembrane region" description="Helical" evidence="10">
    <location>
        <begin position="272"/>
        <end position="290"/>
    </location>
</feature>
<dbReference type="PANTHER" id="PTHR10796:SF60">
    <property type="entry name" value="PATCHED DOMAIN-CONTAINING PROTEIN 3"/>
    <property type="match status" value="1"/>
</dbReference>
<gene>
    <name evidence="13" type="primary">LOC129337357</name>
</gene>
<dbReference type="PANTHER" id="PTHR10796">
    <property type="entry name" value="PATCHED-RELATED"/>
    <property type="match status" value="1"/>
</dbReference>
<evidence type="ECO:0000256" key="4">
    <source>
        <dbReference type="ARBA" id="ARBA00022989"/>
    </source>
</evidence>
<dbReference type="PROSITE" id="PS50156">
    <property type="entry name" value="SSD"/>
    <property type="match status" value="1"/>
</dbReference>
<reference evidence="13" key="1">
    <citation type="submission" date="2025-08" db="UniProtKB">
        <authorList>
            <consortium name="RefSeq"/>
        </authorList>
    </citation>
    <scope>IDENTIFICATION</scope>
    <source>
        <tissue evidence="13">Blood</tissue>
    </source>
</reference>
<dbReference type="FunFam" id="1.20.1640.10:FF:000013">
    <property type="entry name" value="PaTched Related family"/>
    <property type="match status" value="1"/>
</dbReference>
<keyword evidence="3 10" id="KW-0812">Transmembrane</keyword>
<keyword evidence="4 10" id="KW-1133">Transmembrane helix</keyword>
<dbReference type="GO" id="GO:0016020">
    <property type="term" value="C:membrane"/>
    <property type="evidence" value="ECO:0007669"/>
    <property type="project" value="InterPro"/>
</dbReference>
<dbReference type="RefSeq" id="XP_054846934.1">
    <property type="nucleotide sequence ID" value="XM_054990959.1"/>
</dbReference>
<dbReference type="AlphaFoldDB" id="A0AA97L9A3"/>
<feature type="transmembrane region" description="Helical" evidence="10">
    <location>
        <begin position="693"/>
        <end position="712"/>
    </location>
</feature>
<comment type="similarity">
    <text evidence="1">Belongs to the patched family.</text>
</comment>
<evidence type="ECO:0000256" key="6">
    <source>
        <dbReference type="ARBA" id="ARBA00023180"/>
    </source>
</evidence>
<evidence type="ECO:0000256" key="2">
    <source>
        <dbReference type="ARBA" id="ARBA00022475"/>
    </source>
</evidence>
<dbReference type="GeneID" id="129337357"/>
<evidence type="ECO:0000313" key="12">
    <source>
        <dbReference type="Proteomes" id="UP001190640"/>
    </source>
</evidence>
<feature type="transmembrane region" description="Helical" evidence="10">
    <location>
        <begin position="718"/>
        <end position="739"/>
    </location>
</feature>
<proteinExistence type="inferred from homology"/>
<evidence type="ECO:0000256" key="9">
    <source>
        <dbReference type="ARBA" id="ARBA00074262"/>
    </source>
</evidence>
<accession>A0AA97L9A3</accession>
<dbReference type="Gene3D" id="1.20.1640.10">
    <property type="entry name" value="Multidrug efflux transporter AcrB transmembrane domain"/>
    <property type="match status" value="2"/>
</dbReference>
<evidence type="ECO:0000259" key="11">
    <source>
        <dbReference type="PROSITE" id="PS50156"/>
    </source>
</evidence>
<comment type="subcellular location">
    <subcellularLocation>
        <location evidence="8">Cell projection</location>
        <location evidence="8">Cilium</location>
        <location evidence="8">Flagellum membrane</location>
        <topology evidence="8">Multi-pass membrane protein</topology>
    </subcellularLocation>
</comment>
<feature type="transmembrane region" description="Helical" evidence="10">
    <location>
        <begin position="790"/>
        <end position="808"/>
    </location>
</feature>
<dbReference type="Proteomes" id="UP001190640">
    <property type="component" value="Chromosome 11"/>
</dbReference>
<dbReference type="InterPro" id="IPR000731">
    <property type="entry name" value="SSD"/>
</dbReference>
<dbReference type="InterPro" id="IPR051697">
    <property type="entry name" value="Patched_domain-protein"/>
</dbReference>
<keyword evidence="6" id="KW-0325">Glycoprotein</keyword>
<name>A0AA97L9A3_EUBMA</name>
<dbReference type="GO" id="GO:0097225">
    <property type="term" value="C:sperm midpiece"/>
    <property type="evidence" value="ECO:0007669"/>
    <property type="project" value="UniProtKB-ARBA"/>
</dbReference>
<keyword evidence="12" id="KW-1185">Reference proteome</keyword>
<dbReference type="SUPFAM" id="SSF82866">
    <property type="entry name" value="Multidrug efflux transporter AcrB transmembrane domain"/>
    <property type="match status" value="2"/>
</dbReference>
<feature type="transmembrane region" description="Helical" evidence="10">
    <location>
        <begin position="407"/>
        <end position="430"/>
    </location>
</feature>
<feature type="transmembrane region" description="Helical" evidence="10">
    <location>
        <begin position="338"/>
        <end position="356"/>
    </location>
</feature>
<feature type="transmembrane region" description="Helical" evidence="10">
    <location>
        <begin position="376"/>
        <end position="395"/>
    </location>
</feature>
<feature type="transmembrane region" description="Helical" evidence="10">
    <location>
        <begin position="751"/>
        <end position="770"/>
    </location>
</feature>
<evidence type="ECO:0000256" key="5">
    <source>
        <dbReference type="ARBA" id="ARBA00023136"/>
    </source>
</evidence>
<feature type="domain" description="SSD" evidence="11">
    <location>
        <begin position="273"/>
        <end position="430"/>
    </location>
</feature>
<evidence type="ECO:0000256" key="1">
    <source>
        <dbReference type="ARBA" id="ARBA00005585"/>
    </source>
</evidence>
<feature type="transmembrane region" description="Helical" evidence="10">
    <location>
        <begin position="302"/>
        <end position="332"/>
    </location>
</feature>
<evidence type="ECO:0000256" key="10">
    <source>
        <dbReference type="SAM" id="Phobius"/>
    </source>
</evidence>
<evidence type="ECO:0000313" key="13">
    <source>
        <dbReference type="RefSeq" id="XP_054846934.1"/>
    </source>
</evidence>
<dbReference type="KEGG" id="emc:129337357"/>
<evidence type="ECO:0000256" key="7">
    <source>
        <dbReference type="ARBA" id="ARBA00057027"/>
    </source>
</evidence>
<evidence type="ECO:0000256" key="3">
    <source>
        <dbReference type="ARBA" id="ARBA00022692"/>
    </source>
</evidence>
<dbReference type="InterPro" id="IPR003392">
    <property type="entry name" value="PTHD_SSD"/>
</dbReference>